<dbReference type="Pfam" id="PF01161">
    <property type="entry name" value="PBP"/>
    <property type="match status" value="1"/>
</dbReference>
<evidence type="ECO:0000256" key="1">
    <source>
        <dbReference type="ARBA" id="ARBA00007120"/>
    </source>
</evidence>
<dbReference type="Proteomes" id="UP000218399">
    <property type="component" value="Unassembled WGS sequence"/>
</dbReference>
<dbReference type="OrthoDB" id="9797506at2"/>
<dbReference type="InterPro" id="IPR008914">
    <property type="entry name" value="PEBP"/>
</dbReference>
<evidence type="ECO:0000313" key="3">
    <source>
        <dbReference type="Proteomes" id="UP000218399"/>
    </source>
</evidence>
<accession>A0A2A2EGF4</accession>
<dbReference type="AlphaFoldDB" id="A0A2A2EGF4"/>
<dbReference type="InterPro" id="IPR005247">
    <property type="entry name" value="YbhB_YbcL/LppC-like"/>
</dbReference>
<evidence type="ECO:0000313" key="2">
    <source>
        <dbReference type="EMBL" id="PAU68026.1"/>
    </source>
</evidence>
<proteinExistence type="inferred from homology"/>
<reference evidence="2 3" key="1">
    <citation type="journal article" date="2017" name="ISME J.">
        <title>Unveiling bifidobacterial biogeography across the mammalian branch of the tree of life.</title>
        <authorList>
            <person name="Milani C."/>
            <person name="Mangifesta M."/>
            <person name="Mancabelli L."/>
            <person name="Lugli G.A."/>
            <person name="James K."/>
            <person name="Duranti S."/>
            <person name="Turroni F."/>
            <person name="Ferrario C."/>
            <person name="Ossiprandi M.C."/>
            <person name="van Sinderen D."/>
            <person name="Ventura M."/>
        </authorList>
    </citation>
    <scope>NUCLEOTIDE SEQUENCE [LARGE SCALE GENOMIC DNA]</scope>
    <source>
        <strain evidence="3">Ham19E</strain>
    </source>
</reference>
<gene>
    <name evidence="2" type="ORF">B1526_0740</name>
</gene>
<organism evidence="2 3">
    <name type="scientific">Bifidobacterium criceti</name>
    <dbReference type="NCBI Taxonomy" id="1960969"/>
    <lineage>
        <taxon>Bacteria</taxon>
        <taxon>Bacillati</taxon>
        <taxon>Actinomycetota</taxon>
        <taxon>Actinomycetes</taxon>
        <taxon>Bifidobacteriales</taxon>
        <taxon>Bifidobacteriaceae</taxon>
        <taxon>Bifidobacterium</taxon>
    </lineage>
</organism>
<name>A0A2A2EGF4_9BIFI</name>
<sequence>MIAIDDAKCACPLHPSTNTRTSRLAVRDTGTMLVSADFTTIPERYAKQAPDDARVDGVPCVSFPFYIDHLSPSAKYLHWEFSDPDSIPVCGFEWIHWTMANLPVDAIMFDPSDAHALQIPADFSRNVNTMIPEAAQGRNSQASPLYGQDQQNLQLVAHYTGPQPPDKDHEYMLQVWGTADPIPDLEQGFWLNDMLHGLDDAHVIDVGGITLTGKC</sequence>
<comment type="caution">
    <text evidence="2">The sequence shown here is derived from an EMBL/GenBank/DDBJ whole genome shotgun (WGS) entry which is preliminary data.</text>
</comment>
<dbReference type="EMBL" id="MVOH01000007">
    <property type="protein sequence ID" value="PAU68026.1"/>
    <property type="molecule type" value="Genomic_DNA"/>
</dbReference>
<dbReference type="Gene3D" id="3.90.280.10">
    <property type="entry name" value="PEBP-like"/>
    <property type="match status" value="1"/>
</dbReference>
<protein>
    <submittedName>
        <fullName evidence="2">Raf</fullName>
    </submittedName>
</protein>
<keyword evidence="3" id="KW-1185">Reference proteome</keyword>
<dbReference type="CDD" id="cd00865">
    <property type="entry name" value="PEBP_bact_arch"/>
    <property type="match status" value="1"/>
</dbReference>
<dbReference type="InterPro" id="IPR036610">
    <property type="entry name" value="PEBP-like_sf"/>
</dbReference>
<dbReference type="NCBIfam" id="TIGR00481">
    <property type="entry name" value="YbhB/YbcL family Raf kinase inhibitor-like protein"/>
    <property type="match status" value="1"/>
</dbReference>
<comment type="similarity">
    <text evidence="1">Belongs to the UPF0098 family.</text>
</comment>
<dbReference type="SUPFAM" id="SSF49777">
    <property type="entry name" value="PEBP-like"/>
    <property type="match status" value="1"/>
</dbReference>